<name>A0A840LF57_9BURK</name>
<dbReference type="AlphaFoldDB" id="A0A840LF57"/>
<dbReference type="EMBL" id="JACHLP010000004">
    <property type="protein sequence ID" value="MBB4843937.1"/>
    <property type="molecule type" value="Genomic_DNA"/>
</dbReference>
<evidence type="ECO:0000313" key="1">
    <source>
        <dbReference type="EMBL" id="MBB4843937.1"/>
    </source>
</evidence>
<proteinExistence type="predicted"/>
<reference evidence="1 2" key="1">
    <citation type="submission" date="2020-08" db="EMBL/GenBank/DDBJ databases">
        <title>Functional genomics of gut bacteria from endangered species of beetles.</title>
        <authorList>
            <person name="Carlos-Shanley C."/>
        </authorList>
    </citation>
    <scope>NUCLEOTIDE SEQUENCE [LARGE SCALE GENOMIC DNA]</scope>
    <source>
        <strain evidence="1 2">S00239</strain>
    </source>
</reference>
<protein>
    <submittedName>
        <fullName evidence="1">Uncharacterized protein</fullName>
    </submittedName>
</protein>
<sequence>MAPEPDACCPPGLSLGVFEGRQAFAAAIGQALAWALAQDCRDLRCMDASFVDWPLSEPALLADLQAWAKPGRRLLLLARQYEDLRRRHPRFVQWRGRYGHCVQARAFDEDWQPLGQGAPEALLWAKGRSATLSLRLLDKLHWRGVLSLSPLDAVSLREQIDASLQRSYESFASTTLGL</sequence>
<dbReference type="Proteomes" id="UP000562027">
    <property type="component" value="Unassembled WGS sequence"/>
</dbReference>
<organism evidence="1 2">
    <name type="scientific">Roseateles oligotrophus</name>
    <dbReference type="NCBI Taxonomy" id="1769250"/>
    <lineage>
        <taxon>Bacteria</taxon>
        <taxon>Pseudomonadati</taxon>
        <taxon>Pseudomonadota</taxon>
        <taxon>Betaproteobacteria</taxon>
        <taxon>Burkholderiales</taxon>
        <taxon>Sphaerotilaceae</taxon>
        <taxon>Roseateles</taxon>
    </lineage>
</organism>
<comment type="caution">
    <text evidence="1">The sequence shown here is derived from an EMBL/GenBank/DDBJ whole genome shotgun (WGS) entry which is preliminary data.</text>
</comment>
<dbReference type="RefSeq" id="WP_184299636.1">
    <property type="nucleotide sequence ID" value="NZ_JACHLP010000004.1"/>
</dbReference>
<accession>A0A840LF57</accession>
<evidence type="ECO:0000313" key="2">
    <source>
        <dbReference type="Proteomes" id="UP000562027"/>
    </source>
</evidence>
<gene>
    <name evidence="1" type="ORF">HNP55_002460</name>
</gene>
<keyword evidence="2" id="KW-1185">Reference proteome</keyword>